<sequence>MNAQVVKVEKEINADPKRIFQAWLNADYFSRWFLSGENIGIESVFIDPRPGGKFTINMSLDGKILPHTGEYIIIEEPNKLVFTWCSHATNNRDTLVTVTLKDISKKKNDSSVSANSPRTLVTLVHEKLISDIEIKNHNHGWTNVLEGLDCWFHD</sequence>
<dbReference type="EMBL" id="RQGI01000025">
    <property type="protein sequence ID" value="TGL72549.1"/>
    <property type="molecule type" value="Genomic_DNA"/>
</dbReference>
<dbReference type="Proteomes" id="UP001209694">
    <property type="component" value="Unassembled WGS sequence"/>
</dbReference>
<evidence type="ECO:0000256" key="1">
    <source>
        <dbReference type="ARBA" id="ARBA00006817"/>
    </source>
</evidence>
<dbReference type="EMBL" id="JAMQQD010000006">
    <property type="protein sequence ID" value="MCW7516432.1"/>
    <property type="molecule type" value="Genomic_DNA"/>
</dbReference>
<gene>
    <name evidence="4" type="ORF">EHQ60_07505</name>
    <name evidence="3" type="ORF">ND810_14785</name>
</gene>
<dbReference type="SUPFAM" id="SSF55961">
    <property type="entry name" value="Bet v1-like"/>
    <property type="match status" value="1"/>
</dbReference>
<comment type="caution">
    <text evidence="3">The sequence shown here is derived from an EMBL/GenBank/DDBJ whole genome shotgun (WGS) entry which is preliminary data.</text>
</comment>
<evidence type="ECO:0000313" key="6">
    <source>
        <dbReference type="Proteomes" id="UP001209694"/>
    </source>
</evidence>
<dbReference type="CDD" id="cd07814">
    <property type="entry name" value="SRPBCC_CalC_Aha1-like"/>
    <property type="match status" value="1"/>
</dbReference>
<feature type="domain" description="Activator of Hsp90 ATPase homologue 1/2-like C-terminal" evidence="2">
    <location>
        <begin position="13"/>
        <end position="149"/>
    </location>
</feature>
<comment type="similarity">
    <text evidence="1">Belongs to the AHA1 family.</text>
</comment>
<evidence type="ECO:0000313" key="4">
    <source>
        <dbReference type="EMBL" id="TGL72549.1"/>
    </source>
</evidence>
<reference evidence="4" key="1">
    <citation type="submission" date="2018-10" db="EMBL/GenBank/DDBJ databases">
        <authorList>
            <person name="Vincent A.T."/>
            <person name="Schiettekatte O."/>
            <person name="Bourhy P."/>
            <person name="Veyrier F.J."/>
            <person name="Picardeau M."/>
        </authorList>
    </citation>
    <scope>NUCLEOTIDE SEQUENCE</scope>
    <source>
        <strain evidence="4">201702449</strain>
    </source>
</reference>
<organism evidence="3 6">
    <name type="scientific">Leptospira levettii</name>
    <dbReference type="NCBI Taxonomy" id="2023178"/>
    <lineage>
        <taxon>Bacteria</taxon>
        <taxon>Pseudomonadati</taxon>
        <taxon>Spirochaetota</taxon>
        <taxon>Spirochaetia</taxon>
        <taxon>Leptospirales</taxon>
        <taxon>Leptospiraceae</taxon>
        <taxon>Leptospira</taxon>
    </lineage>
</organism>
<keyword evidence="5" id="KW-1185">Reference proteome</keyword>
<dbReference type="InterPro" id="IPR023393">
    <property type="entry name" value="START-like_dom_sf"/>
</dbReference>
<proteinExistence type="inferred from homology"/>
<reference evidence="3" key="3">
    <citation type="submission" date="2022-06" db="EMBL/GenBank/DDBJ databases">
        <title>Leptospira isolates from biofilms formed at urban environments.</title>
        <authorList>
            <person name="Ribeiro P.S."/>
            <person name="Sousa T."/>
            <person name="Carvalho N."/>
            <person name="Aburjaile F."/>
            <person name="Neves F."/>
            <person name="Oliveira D."/>
            <person name="Blanco L."/>
            <person name="Lima J."/>
            <person name="Costa F."/>
            <person name="Brenig B."/>
            <person name="Soares S."/>
            <person name="Ramos R."/>
            <person name="Goes-Neto A."/>
            <person name="Matiuzzi M."/>
            <person name="Azevedo V."/>
            <person name="Ristow P."/>
        </authorList>
    </citation>
    <scope>NUCLEOTIDE SEQUENCE</scope>
    <source>
        <strain evidence="3">VSF7</strain>
    </source>
</reference>
<dbReference type="AlphaFoldDB" id="A0AAW5VEV9"/>
<reference evidence="4" key="2">
    <citation type="journal article" date="2019" name="PLoS Negl. Trop. Dis.">
        <title>Revisiting the worldwide diversity of Leptospira species in the environment.</title>
        <authorList>
            <person name="Vincent A.T."/>
            <person name="Schiettekatte O."/>
            <person name="Bourhy P."/>
            <person name="Veyrier F.J."/>
            <person name="Picardeau M."/>
        </authorList>
    </citation>
    <scope>NUCLEOTIDE SEQUENCE</scope>
    <source>
        <strain evidence="4">201702449</strain>
    </source>
</reference>
<accession>A0AAW5VEV9</accession>
<evidence type="ECO:0000313" key="5">
    <source>
        <dbReference type="Proteomes" id="UP000297352"/>
    </source>
</evidence>
<evidence type="ECO:0000313" key="3">
    <source>
        <dbReference type="EMBL" id="MCW7516432.1"/>
    </source>
</evidence>
<dbReference type="Pfam" id="PF08327">
    <property type="entry name" value="AHSA1"/>
    <property type="match status" value="1"/>
</dbReference>
<name>A0AAW5VEV9_9LEPT</name>
<dbReference type="InterPro" id="IPR013538">
    <property type="entry name" value="ASHA1/2-like_C"/>
</dbReference>
<dbReference type="Proteomes" id="UP000297352">
    <property type="component" value="Unassembled WGS sequence"/>
</dbReference>
<evidence type="ECO:0000259" key="2">
    <source>
        <dbReference type="Pfam" id="PF08327"/>
    </source>
</evidence>
<dbReference type="Gene3D" id="3.30.530.20">
    <property type="match status" value="1"/>
</dbReference>
<dbReference type="RefSeq" id="WP_135603424.1">
    <property type="nucleotide sequence ID" value="NZ_JAMQPS010000004.1"/>
</dbReference>
<protein>
    <submittedName>
        <fullName evidence="3">SRPBCC domain-containing protein</fullName>
    </submittedName>
</protein>